<gene>
    <name evidence="16" type="ORF">YYC_04913</name>
</gene>
<organism evidence="16 17">
    <name type="scientific">Plasmodium yoelii 17X</name>
    <dbReference type="NCBI Taxonomy" id="1323249"/>
    <lineage>
        <taxon>Eukaryota</taxon>
        <taxon>Sar</taxon>
        <taxon>Alveolata</taxon>
        <taxon>Apicomplexa</taxon>
        <taxon>Aconoidasida</taxon>
        <taxon>Haemosporida</taxon>
        <taxon>Plasmodiidae</taxon>
        <taxon>Plasmodium</taxon>
        <taxon>Plasmodium (Vinckeia)</taxon>
    </lineage>
</organism>
<keyword evidence="9" id="KW-0496">Mitochondrion</keyword>
<dbReference type="GO" id="GO:0004520">
    <property type="term" value="F:DNA endonuclease activity"/>
    <property type="evidence" value="ECO:0007669"/>
    <property type="project" value="TreeGrafter"/>
</dbReference>
<evidence type="ECO:0000256" key="4">
    <source>
        <dbReference type="ARBA" id="ARBA00022722"/>
    </source>
</evidence>
<dbReference type="PANTHER" id="PTHR16171">
    <property type="entry name" value="DNA REPAIR PROTEIN COMPLEMENTING XP-G CELLS-RELATED"/>
    <property type="match status" value="1"/>
</dbReference>
<dbReference type="SMART" id="SM00484">
    <property type="entry name" value="XPGI"/>
    <property type="match status" value="1"/>
</dbReference>
<feature type="coiled-coil region" evidence="12">
    <location>
        <begin position="1017"/>
        <end position="1051"/>
    </location>
</feature>
<dbReference type="InterPro" id="IPR008918">
    <property type="entry name" value="HhH2"/>
</dbReference>
<keyword evidence="12" id="KW-0175">Coiled coil</keyword>
<evidence type="ECO:0000256" key="12">
    <source>
        <dbReference type="SAM" id="Coils"/>
    </source>
</evidence>
<keyword evidence="11" id="KW-0539">Nucleus</keyword>
<protein>
    <recommendedName>
        <fullName evidence="18">DNA repair protein RAD2</fullName>
    </recommendedName>
</protein>
<keyword evidence="8" id="KW-0460">Magnesium</keyword>
<dbReference type="InterPro" id="IPR036279">
    <property type="entry name" value="5-3_exonuclease_C_sf"/>
</dbReference>
<keyword evidence="17" id="KW-1185">Reference proteome</keyword>
<feature type="compositionally biased region" description="Basic residues" evidence="13">
    <location>
        <begin position="1310"/>
        <end position="1324"/>
    </location>
</feature>
<sequence length="1397" mass="160007">MGVKGLWSIVAPIGVRVNPEIFTGKRIAIDVSIWLYELIYGNNLKSTQNNNFDDLGMFNDLWLDLSEKNNDLKLSNLKKGHIYFFFLRICKLLYYNIRPIFIFDGTPPELKKRTIFQRNLKRKNNEEKVKKAAEKLIYNYYNRCLLTLLKKKKENSKNKEKGESKNNKEKGESNKNNKNGENKEKGENKDSVHVLEQRKDLSNGKKNDDNPNLVENEKENRTSLNHELDKLGINNIIEIYEDIKENNESLNKISEHVGSVKITAKEVFNICNNNSDDLNKIKNNFLMINDEDIYNERNKKDIKTGTKLEANSGMGDDTDGDIDGDIFMTKNMIRKKYYAGIPEDFKGFLSMRRTIDIIDINNYNINIEEVTKKMKEADRKYSNKCDKNVFSNISTAMLLNGDENGGSGENFRSGGSGENFRSGGSGENGESGESGESGEREVDVINCIKSESKMNPKEINVLEMPMNNLFIDGKDEYKVYYVNNEEIKIPLFKELNKEIFEKLPIKLQYRILQDIKEEWYADNRLKAIKSKDDMDIFSQVQIETYIRMIKTDFEIEKLKIKMAENIQNEKLDGELIINTNLSKKFNENLNARNYNDIKDNLTKRRKKKKDKDSFLNKILGGTGIQNFDVLEIDQVSEVEEVSEMKEISEMKEFSGIDNVSDVNRTDAGGDEVEKVEANKLLKDYKESLLINDEDLFGEDFFMTKNEEIEKVDRNDGGIKNKDNKIDEQEPESISKRVQDGITEDSFFVIEETELKSDEFVNLEMNKLEEKNNKSTEIERSKQYKEIIIDDNDDSENAKGHSNSLLVAPSEPAVDVSLFEFSSSSFESVAHGNDPLNSPSDDDVIVLPIKRDGAKEVVVKEVVAEEADVKEADIEGVDAKDADVEVVDVTGVDAKEVDVKEADAKEADVKETDAEVVDTVEETDAKEAAAEVVDVTGADTVEEAGAKRAGHSQRFLTKEIMNDILIKKKIDFKNGGEGELLENLLNNKEVLDAFGESRVIENDDVIQGFEGISDDMDNETIDKELNENEKKGEELMKEYKRLKNNNITINEEMNEDIKLLLDLFGIPYIQSPCEAEAQCAYLNNNNYCDAIISDDSDVIVFSGKTIIKNFFNKKKTVEVYEKNLIERKLGLYQDDLINISMLCGCDYTIGVHGVGIVNALEIVKAFPTFEDLKIFKEIVSNPLRHIYQENYENNYSDEIKIFLNSHKNYKLNWIFPKNFPDKEVYNCFKNPKVCKDIKKIEWHVPNMNKIIYYLNKATNISKEKIFNVLDPILKKYNVKVRSYQLRIEDFFPVIEKKRKTVDDLINTLRTQKKAQKKTTQKRGAQKKATSKENADDNSEWSETNSHQLDVENEITNLIDVNPSGIVVSKRMSNALKHIKKRKDTVKNSSPKKGTRKGA</sequence>
<evidence type="ECO:0000256" key="5">
    <source>
        <dbReference type="ARBA" id="ARBA00022723"/>
    </source>
</evidence>
<proteinExistence type="predicted"/>
<dbReference type="Gene3D" id="3.40.50.1010">
    <property type="entry name" value="5'-nuclease"/>
    <property type="match status" value="2"/>
</dbReference>
<dbReference type="PROSITE" id="PS00841">
    <property type="entry name" value="XPG_1"/>
    <property type="match status" value="1"/>
</dbReference>
<keyword evidence="5" id="KW-0479">Metal-binding</keyword>
<dbReference type="EMBL" id="KI635808">
    <property type="protein sequence ID" value="ETB57065.1"/>
    <property type="molecule type" value="Genomic_DNA"/>
</dbReference>
<dbReference type="SUPFAM" id="SSF47807">
    <property type="entry name" value="5' to 3' exonuclease, C-terminal subdomain"/>
    <property type="match status" value="1"/>
</dbReference>
<dbReference type="GO" id="GO:0046872">
    <property type="term" value="F:metal ion binding"/>
    <property type="evidence" value="ECO:0007669"/>
    <property type="project" value="UniProtKB-KW"/>
</dbReference>
<dbReference type="Proteomes" id="UP000018538">
    <property type="component" value="Unassembled WGS sequence"/>
</dbReference>
<comment type="subcellular location">
    <subcellularLocation>
        <location evidence="2">Nucleus</location>
    </subcellularLocation>
</comment>
<dbReference type="GO" id="GO:0005634">
    <property type="term" value="C:nucleus"/>
    <property type="evidence" value="ECO:0007669"/>
    <property type="project" value="UniProtKB-SubCell"/>
</dbReference>
<evidence type="ECO:0000256" key="13">
    <source>
        <dbReference type="SAM" id="MobiDB-lite"/>
    </source>
</evidence>
<evidence type="ECO:0000256" key="8">
    <source>
        <dbReference type="ARBA" id="ARBA00022842"/>
    </source>
</evidence>
<evidence type="ECO:0000256" key="11">
    <source>
        <dbReference type="ARBA" id="ARBA00023242"/>
    </source>
</evidence>
<keyword evidence="4" id="KW-0540">Nuclease</keyword>
<dbReference type="InterPro" id="IPR006086">
    <property type="entry name" value="XPG-I_dom"/>
</dbReference>
<evidence type="ECO:0000313" key="16">
    <source>
        <dbReference type="EMBL" id="ETB57065.1"/>
    </source>
</evidence>
<dbReference type="CDD" id="cd09904">
    <property type="entry name" value="H3TH_XPG"/>
    <property type="match status" value="1"/>
</dbReference>
<feature type="region of interest" description="Disordered" evidence="13">
    <location>
        <begin position="155"/>
        <end position="221"/>
    </location>
</feature>
<keyword evidence="7" id="KW-0378">Hydrolase</keyword>
<dbReference type="InterPro" id="IPR006085">
    <property type="entry name" value="XPG_DNA_repair_N"/>
</dbReference>
<dbReference type="SUPFAM" id="SSF88723">
    <property type="entry name" value="PIN domain-like"/>
    <property type="match status" value="1"/>
</dbReference>
<feature type="region of interest" description="Disordered" evidence="13">
    <location>
        <begin position="1370"/>
        <end position="1397"/>
    </location>
</feature>
<evidence type="ECO:0000256" key="1">
    <source>
        <dbReference type="ARBA" id="ARBA00001946"/>
    </source>
</evidence>
<dbReference type="InterPro" id="IPR019974">
    <property type="entry name" value="XPG_CS"/>
</dbReference>
<feature type="region of interest" description="Disordered" evidence="13">
    <location>
        <begin position="1310"/>
        <end position="1345"/>
    </location>
</feature>
<feature type="region of interest" description="Disordered" evidence="13">
    <location>
        <begin position="404"/>
        <end position="441"/>
    </location>
</feature>
<evidence type="ECO:0000313" key="17">
    <source>
        <dbReference type="Proteomes" id="UP000018538"/>
    </source>
</evidence>
<evidence type="ECO:0000259" key="14">
    <source>
        <dbReference type="SMART" id="SM00484"/>
    </source>
</evidence>
<evidence type="ECO:0000256" key="2">
    <source>
        <dbReference type="ARBA" id="ARBA00004123"/>
    </source>
</evidence>
<dbReference type="SMART" id="SM00485">
    <property type="entry name" value="XPGN"/>
    <property type="match status" value="1"/>
</dbReference>
<dbReference type="CDD" id="cd09868">
    <property type="entry name" value="PIN_XPG_RAD2"/>
    <property type="match status" value="2"/>
</dbReference>
<evidence type="ECO:0000256" key="7">
    <source>
        <dbReference type="ARBA" id="ARBA00022801"/>
    </source>
</evidence>
<name>V7PDI0_PLAYE</name>
<feature type="coiled-coil region" evidence="12">
    <location>
        <begin position="360"/>
        <end position="387"/>
    </location>
</feature>
<dbReference type="GO" id="GO:0006281">
    <property type="term" value="P:DNA repair"/>
    <property type="evidence" value="ECO:0007669"/>
    <property type="project" value="UniProtKB-KW"/>
</dbReference>
<accession>V7PDI0</accession>
<dbReference type="SMART" id="SM00279">
    <property type="entry name" value="HhH2"/>
    <property type="match status" value="1"/>
</dbReference>
<keyword evidence="6" id="KW-0227">DNA damage</keyword>
<keyword evidence="3" id="KW-0597">Phosphoprotein</keyword>
<dbReference type="GO" id="GO:0003697">
    <property type="term" value="F:single-stranded DNA binding"/>
    <property type="evidence" value="ECO:0007669"/>
    <property type="project" value="TreeGrafter"/>
</dbReference>
<evidence type="ECO:0000256" key="9">
    <source>
        <dbReference type="ARBA" id="ARBA00023128"/>
    </source>
</evidence>
<dbReference type="Pfam" id="PF00867">
    <property type="entry name" value="XPG_I"/>
    <property type="match status" value="1"/>
</dbReference>
<evidence type="ECO:0000256" key="3">
    <source>
        <dbReference type="ARBA" id="ARBA00022553"/>
    </source>
</evidence>
<evidence type="ECO:0000259" key="15">
    <source>
        <dbReference type="SMART" id="SM00485"/>
    </source>
</evidence>
<dbReference type="PRINTS" id="PR00853">
    <property type="entry name" value="XPGRADSUPER"/>
</dbReference>
<evidence type="ECO:0000256" key="10">
    <source>
        <dbReference type="ARBA" id="ARBA00023204"/>
    </source>
</evidence>
<comment type="cofactor">
    <cofactor evidence="1">
        <name>Mg(2+)</name>
        <dbReference type="ChEBI" id="CHEBI:18420"/>
    </cofactor>
</comment>
<evidence type="ECO:0008006" key="18">
    <source>
        <dbReference type="Google" id="ProtNLM"/>
    </source>
</evidence>
<dbReference type="InterPro" id="IPR029060">
    <property type="entry name" value="PIN-like_dom_sf"/>
</dbReference>
<feature type="domain" description="XPG N-terminal" evidence="15">
    <location>
        <begin position="1"/>
        <end position="125"/>
    </location>
</feature>
<dbReference type="OrthoDB" id="31113at2759"/>
<keyword evidence="10" id="KW-0234">DNA repair</keyword>
<dbReference type="PANTHER" id="PTHR16171:SF7">
    <property type="entry name" value="DNA REPAIR PROTEIN RAD2"/>
    <property type="match status" value="1"/>
</dbReference>
<dbReference type="GO" id="GO:0016788">
    <property type="term" value="F:hydrolase activity, acting on ester bonds"/>
    <property type="evidence" value="ECO:0007669"/>
    <property type="project" value="InterPro"/>
</dbReference>
<dbReference type="Gene3D" id="1.10.150.20">
    <property type="entry name" value="5' to 3' exonuclease, C-terminal subdomain"/>
    <property type="match status" value="1"/>
</dbReference>
<dbReference type="InterPro" id="IPR006084">
    <property type="entry name" value="XPG/Rad2"/>
</dbReference>
<dbReference type="Pfam" id="PF00752">
    <property type="entry name" value="XPG_N"/>
    <property type="match status" value="1"/>
</dbReference>
<evidence type="ECO:0000256" key="6">
    <source>
        <dbReference type="ARBA" id="ARBA00022763"/>
    </source>
</evidence>
<reference evidence="16 17" key="1">
    <citation type="submission" date="2013-11" db="EMBL/GenBank/DDBJ databases">
        <title>The Genome Sequence of Plasmodium yoelii 17X.</title>
        <authorList>
            <consortium name="The Broad Institute Genomics Platform"/>
            <consortium name="The Broad Institute Genome Sequencing Center for Infectious Disease"/>
            <person name="Neafsey D."/>
            <person name="Adams J."/>
            <person name="Walker B."/>
            <person name="Young S.K."/>
            <person name="Zeng Q."/>
            <person name="Gargeya S."/>
            <person name="Fitzgerald M."/>
            <person name="Haas B."/>
            <person name="Abouelleil A."/>
            <person name="Alvarado L."/>
            <person name="Chapman S.B."/>
            <person name="Gainer-Dewar J."/>
            <person name="Goldberg J."/>
            <person name="Griggs A."/>
            <person name="Gujja S."/>
            <person name="Hansen M."/>
            <person name="Howarth C."/>
            <person name="Imamovic A."/>
            <person name="Ireland A."/>
            <person name="Larimer J."/>
            <person name="McCowan C."/>
            <person name="Murphy C."/>
            <person name="Pearson M."/>
            <person name="Poon T.W."/>
            <person name="Priest M."/>
            <person name="Roberts A."/>
            <person name="Saif S."/>
            <person name="Shea T."/>
            <person name="Sykes S."/>
            <person name="Wortman J."/>
            <person name="Nusbaum C."/>
            <person name="Birren B."/>
        </authorList>
    </citation>
    <scope>NUCLEOTIDE SEQUENCE [LARGE SCALE GENOMIC DNA]</scope>
    <source>
        <strain evidence="16 17">17X</strain>
    </source>
</reference>
<feature type="domain" description="XPG-I" evidence="14">
    <location>
        <begin position="1061"/>
        <end position="1130"/>
    </location>
</feature>